<comment type="caution">
    <text evidence="1">The sequence shown here is derived from an EMBL/GenBank/DDBJ whole genome shotgun (WGS) entry which is preliminary data.</text>
</comment>
<organism evidence="1 2">
    <name type="scientific">Trypanosoma theileri</name>
    <dbReference type="NCBI Taxonomy" id="67003"/>
    <lineage>
        <taxon>Eukaryota</taxon>
        <taxon>Discoba</taxon>
        <taxon>Euglenozoa</taxon>
        <taxon>Kinetoplastea</taxon>
        <taxon>Metakinetoplastina</taxon>
        <taxon>Trypanosomatida</taxon>
        <taxon>Trypanosomatidae</taxon>
        <taxon>Trypanosoma</taxon>
    </lineage>
</organism>
<dbReference type="GeneID" id="39989188"/>
<proteinExistence type="predicted"/>
<dbReference type="VEuPathDB" id="TriTrypDB:TM35_000371080"/>
<dbReference type="AlphaFoldDB" id="A0A1X0NK76"/>
<keyword evidence="2" id="KW-1185">Reference proteome</keyword>
<reference evidence="1 2" key="1">
    <citation type="submission" date="2017-03" db="EMBL/GenBank/DDBJ databases">
        <title>An alternative strategy for trypanosome survival in the mammalian bloodstream revealed through genome and transcriptome analysis of the ubiquitous bovine parasite Trypanosoma (Megatrypanum) theileri.</title>
        <authorList>
            <person name="Kelly S."/>
            <person name="Ivens A."/>
            <person name="Mott A."/>
            <person name="O'Neill E."/>
            <person name="Emms D."/>
            <person name="Macleod O."/>
            <person name="Voorheis P."/>
            <person name="Matthews J."/>
            <person name="Matthews K."/>
            <person name="Carrington M."/>
        </authorList>
    </citation>
    <scope>NUCLEOTIDE SEQUENCE [LARGE SCALE GENOMIC DNA]</scope>
    <source>
        <strain evidence="1">Edinburgh</strain>
    </source>
</reference>
<dbReference type="EMBL" id="NBCO01000037">
    <property type="protein sequence ID" value="ORC85135.1"/>
    <property type="molecule type" value="Genomic_DNA"/>
</dbReference>
<protein>
    <submittedName>
        <fullName evidence="1">Uncharacterized protein</fullName>
    </submittedName>
</protein>
<name>A0A1X0NK76_9TRYP</name>
<gene>
    <name evidence="1" type="ORF">TM35_000371080</name>
</gene>
<dbReference type="RefSeq" id="XP_028879201.1">
    <property type="nucleotide sequence ID" value="XM_029029408.1"/>
</dbReference>
<dbReference type="Proteomes" id="UP000192257">
    <property type="component" value="Unassembled WGS sequence"/>
</dbReference>
<sequence>MSCSSSSSSSSSNCDDVDGAGICTAAGELAAQIEDCASVLTCIDSEVSVRSIQPLSPRGSTVTACVTWRTTPLLPPSPQTRTPPMTNTTETQSVTLRFSYSGGFTCGENSGSASVYESLMSLLLANGCGVRKGA</sequence>
<dbReference type="OrthoDB" id="245791at2759"/>
<evidence type="ECO:0000313" key="1">
    <source>
        <dbReference type="EMBL" id="ORC85135.1"/>
    </source>
</evidence>
<evidence type="ECO:0000313" key="2">
    <source>
        <dbReference type="Proteomes" id="UP000192257"/>
    </source>
</evidence>
<accession>A0A1X0NK76</accession>